<dbReference type="PANTHER" id="PTHR48111:SF1">
    <property type="entry name" value="TWO-COMPONENT RESPONSE REGULATOR ORR33"/>
    <property type="match status" value="1"/>
</dbReference>
<evidence type="ECO:0000313" key="9">
    <source>
        <dbReference type="Proteomes" id="UP000628017"/>
    </source>
</evidence>
<evidence type="ECO:0000256" key="3">
    <source>
        <dbReference type="ARBA" id="ARBA00023015"/>
    </source>
</evidence>
<dbReference type="InterPro" id="IPR011006">
    <property type="entry name" value="CheY-like_superfamily"/>
</dbReference>
<dbReference type="InterPro" id="IPR039420">
    <property type="entry name" value="WalR-like"/>
</dbReference>
<sequence>MRALAVDDDPLILEVLKNNFDEMGIKSLECAESGSVALAILKKSPTPFDVILLDIEMPGMDGIEVCRKIRMIPEYNSTPVLMVTTVTNEDSVREAFTAGATDYVCKPVKPLDLAARIQSVTHLLRERRRAESNFEAAQSLKAQIEQDMKLTREKGLKVDFVPNMIDKLEMENYILQLSRLQISRTQVYAFGIKEFNEIYDRTTAFDLYYTIGDVASALQSCFSSEKSLLSYCGAGRFVVVSRESERENRYNIAQIVQKAVNELELVYNNGSPCKVTMVTGEPVQASFWSMGSSLRLIERALNALDTARGGHDTYTETRKYKSLLRECLDVA</sequence>
<dbReference type="GO" id="GO:0032993">
    <property type="term" value="C:protein-DNA complex"/>
    <property type="evidence" value="ECO:0007669"/>
    <property type="project" value="TreeGrafter"/>
</dbReference>
<dbReference type="InterPro" id="IPR001789">
    <property type="entry name" value="Sig_transdc_resp-reg_receiver"/>
</dbReference>
<dbReference type="PANTHER" id="PTHR48111">
    <property type="entry name" value="REGULATOR OF RPOS"/>
    <property type="match status" value="1"/>
</dbReference>
<evidence type="ECO:0000256" key="1">
    <source>
        <dbReference type="ARBA" id="ARBA00022553"/>
    </source>
</evidence>
<name>A0A916QTV2_9RHOB</name>
<dbReference type="SUPFAM" id="SSF52172">
    <property type="entry name" value="CheY-like"/>
    <property type="match status" value="1"/>
</dbReference>
<gene>
    <name evidence="8" type="ORF">GCM10011498_09390</name>
</gene>
<evidence type="ECO:0000256" key="5">
    <source>
        <dbReference type="ARBA" id="ARBA00023163"/>
    </source>
</evidence>
<dbReference type="SMART" id="SM00448">
    <property type="entry name" value="REC"/>
    <property type="match status" value="1"/>
</dbReference>
<evidence type="ECO:0000259" key="7">
    <source>
        <dbReference type="PROSITE" id="PS50110"/>
    </source>
</evidence>
<evidence type="ECO:0000256" key="4">
    <source>
        <dbReference type="ARBA" id="ARBA00023125"/>
    </source>
</evidence>
<feature type="modified residue" description="4-aspartylphosphate" evidence="6">
    <location>
        <position position="54"/>
    </location>
</feature>
<reference evidence="8" key="2">
    <citation type="submission" date="2020-09" db="EMBL/GenBank/DDBJ databases">
        <authorList>
            <person name="Sun Q."/>
            <person name="Zhou Y."/>
        </authorList>
    </citation>
    <scope>NUCLEOTIDE SEQUENCE</scope>
    <source>
        <strain evidence="8">CGMCC 1.15880</strain>
    </source>
</reference>
<dbReference type="GO" id="GO:0000156">
    <property type="term" value="F:phosphorelay response regulator activity"/>
    <property type="evidence" value="ECO:0007669"/>
    <property type="project" value="TreeGrafter"/>
</dbReference>
<dbReference type="EMBL" id="BMKA01000001">
    <property type="protein sequence ID" value="GGA11333.1"/>
    <property type="molecule type" value="Genomic_DNA"/>
</dbReference>
<keyword evidence="3" id="KW-0805">Transcription regulation</keyword>
<dbReference type="GO" id="GO:0000976">
    <property type="term" value="F:transcription cis-regulatory region binding"/>
    <property type="evidence" value="ECO:0007669"/>
    <property type="project" value="TreeGrafter"/>
</dbReference>
<evidence type="ECO:0000256" key="2">
    <source>
        <dbReference type="ARBA" id="ARBA00023012"/>
    </source>
</evidence>
<keyword evidence="9" id="KW-1185">Reference proteome</keyword>
<proteinExistence type="predicted"/>
<keyword evidence="1 6" id="KW-0597">Phosphoprotein</keyword>
<dbReference type="AlphaFoldDB" id="A0A916QTV2"/>
<keyword evidence="5" id="KW-0804">Transcription</keyword>
<dbReference type="Pfam" id="PF00072">
    <property type="entry name" value="Response_reg"/>
    <property type="match status" value="1"/>
</dbReference>
<dbReference type="Gene3D" id="3.40.50.2300">
    <property type="match status" value="1"/>
</dbReference>
<keyword evidence="4" id="KW-0238">DNA-binding</keyword>
<dbReference type="GO" id="GO:0005829">
    <property type="term" value="C:cytosol"/>
    <property type="evidence" value="ECO:0007669"/>
    <property type="project" value="TreeGrafter"/>
</dbReference>
<comment type="caution">
    <text evidence="8">The sequence shown here is derived from an EMBL/GenBank/DDBJ whole genome shotgun (WGS) entry which is preliminary data.</text>
</comment>
<evidence type="ECO:0000256" key="6">
    <source>
        <dbReference type="PROSITE-ProRule" id="PRU00169"/>
    </source>
</evidence>
<protein>
    <recommendedName>
        <fullName evidence="7">Response regulatory domain-containing protein</fullName>
    </recommendedName>
</protein>
<evidence type="ECO:0000313" key="8">
    <source>
        <dbReference type="EMBL" id="GGA11333.1"/>
    </source>
</evidence>
<organism evidence="8 9">
    <name type="scientific">Neptunicoccus cionae</name>
    <dbReference type="NCBI Taxonomy" id="2035344"/>
    <lineage>
        <taxon>Bacteria</taxon>
        <taxon>Pseudomonadati</taxon>
        <taxon>Pseudomonadota</taxon>
        <taxon>Alphaproteobacteria</taxon>
        <taxon>Rhodobacterales</taxon>
        <taxon>Paracoccaceae</taxon>
        <taxon>Neptunicoccus</taxon>
    </lineage>
</organism>
<dbReference type="GO" id="GO:0006355">
    <property type="term" value="P:regulation of DNA-templated transcription"/>
    <property type="evidence" value="ECO:0007669"/>
    <property type="project" value="TreeGrafter"/>
</dbReference>
<keyword evidence="2" id="KW-0902">Two-component regulatory system</keyword>
<dbReference type="RefSeq" id="WP_188671370.1">
    <property type="nucleotide sequence ID" value="NZ_BMKA01000001.1"/>
</dbReference>
<accession>A0A916QTV2</accession>
<dbReference type="Proteomes" id="UP000628017">
    <property type="component" value="Unassembled WGS sequence"/>
</dbReference>
<feature type="domain" description="Response regulatory" evidence="7">
    <location>
        <begin position="2"/>
        <end position="121"/>
    </location>
</feature>
<dbReference type="PROSITE" id="PS50110">
    <property type="entry name" value="RESPONSE_REGULATORY"/>
    <property type="match status" value="1"/>
</dbReference>
<reference evidence="8" key="1">
    <citation type="journal article" date="2014" name="Int. J. Syst. Evol. Microbiol.">
        <title>Complete genome sequence of Corynebacterium casei LMG S-19264T (=DSM 44701T), isolated from a smear-ripened cheese.</title>
        <authorList>
            <consortium name="US DOE Joint Genome Institute (JGI-PGF)"/>
            <person name="Walter F."/>
            <person name="Albersmeier A."/>
            <person name="Kalinowski J."/>
            <person name="Ruckert C."/>
        </authorList>
    </citation>
    <scope>NUCLEOTIDE SEQUENCE</scope>
    <source>
        <strain evidence="8">CGMCC 1.15880</strain>
    </source>
</reference>